<comment type="caution">
    <text evidence="1">The sequence shown here is derived from an EMBL/GenBank/DDBJ whole genome shotgun (WGS) entry which is preliminary data.</text>
</comment>
<sequence>MTVLSEYPNRVKSDQDDFLNFCNKVLKEEKLNSSEKIKLIDIRLEDIKKEIDKVTRLYF</sequence>
<dbReference type="RefSeq" id="WP_376862259.1">
    <property type="nucleotide sequence ID" value="NZ_JBHSLA010000018.1"/>
</dbReference>
<dbReference type="EMBL" id="JBHSLA010000018">
    <property type="protein sequence ID" value="MFC5196637.1"/>
    <property type="molecule type" value="Genomic_DNA"/>
</dbReference>
<evidence type="ECO:0000313" key="1">
    <source>
        <dbReference type="EMBL" id="MFC5196637.1"/>
    </source>
</evidence>
<evidence type="ECO:0000313" key="2">
    <source>
        <dbReference type="Proteomes" id="UP001596162"/>
    </source>
</evidence>
<name>A0ABW0C8T9_9FLAO</name>
<gene>
    <name evidence="1" type="ORF">ACFPH8_14965</name>
</gene>
<evidence type="ECO:0008006" key="3">
    <source>
        <dbReference type="Google" id="ProtNLM"/>
    </source>
</evidence>
<reference evidence="2" key="1">
    <citation type="journal article" date="2019" name="Int. J. Syst. Evol. Microbiol.">
        <title>The Global Catalogue of Microorganisms (GCM) 10K type strain sequencing project: providing services to taxonomists for standard genome sequencing and annotation.</title>
        <authorList>
            <consortium name="The Broad Institute Genomics Platform"/>
            <consortium name="The Broad Institute Genome Sequencing Center for Infectious Disease"/>
            <person name="Wu L."/>
            <person name="Ma J."/>
        </authorList>
    </citation>
    <scope>NUCLEOTIDE SEQUENCE [LARGE SCALE GENOMIC DNA]</scope>
    <source>
        <strain evidence="2">JCM 17978</strain>
    </source>
</reference>
<proteinExistence type="predicted"/>
<dbReference type="Proteomes" id="UP001596162">
    <property type="component" value="Unassembled WGS sequence"/>
</dbReference>
<organism evidence="1 2">
    <name type="scientific">Bizionia hallyeonensis</name>
    <dbReference type="NCBI Taxonomy" id="1123757"/>
    <lineage>
        <taxon>Bacteria</taxon>
        <taxon>Pseudomonadati</taxon>
        <taxon>Bacteroidota</taxon>
        <taxon>Flavobacteriia</taxon>
        <taxon>Flavobacteriales</taxon>
        <taxon>Flavobacteriaceae</taxon>
        <taxon>Bizionia</taxon>
    </lineage>
</organism>
<protein>
    <recommendedName>
        <fullName evidence="3">Four helix bundle protein</fullName>
    </recommendedName>
</protein>
<accession>A0ABW0C8T9</accession>
<keyword evidence="2" id="KW-1185">Reference proteome</keyword>